<dbReference type="Proteomes" id="UP000018291">
    <property type="component" value="Unassembled WGS sequence"/>
</dbReference>
<name>R4Z7A6_9ACTN</name>
<dbReference type="STRING" id="1229780.BN381_610006"/>
<keyword evidence="2" id="KW-1185">Reference proteome</keyword>
<evidence type="ECO:0000313" key="1">
    <source>
        <dbReference type="EMBL" id="CCM65222.1"/>
    </source>
</evidence>
<dbReference type="AlphaFoldDB" id="R4Z7A6"/>
<accession>R4Z7A6</accession>
<evidence type="ECO:0000313" key="2">
    <source>
        <dbReference type="Proteomes" id="UP000018291"/>
    </source>
</evidence>
<gene>
    <name evidence="1" type="ORF">BN381_610006</name>
</gene>
<reference evidence="1 2" key="1">
    <citation type="journal article" date="2013" name="ISME J.">
        <title>Metabolic model for the filamentous 'Candidatus Microthrix parvicella' based on genomic and metagenomic analyses.</title>
        <authorList>
            <person name="Jon McIlroy S."/>
            <person name="Kristiansen R."/>
            <person name="Albertsen M."/>
            <person name="Michael Karst S."/>
            <person name="Rossetti S."/>
            <person name="Lund Nielsen J."/>
            <person name="Tandoi V."/>
            <person name="James Seviour R."/>
            <person name="Nielsen P.H."/>
        </authorList>
    </citation>
    <scope>NUCLEOTIDE SEQUENCE [LARGE SCALE GENOMIC DNA]</scope>
    <source>
        <strain evidence="1 2">RN1</strain>
    </source>
</reference>
<protein>
    <submittedName>
        <fullName evidence="1">Uncharacterized protein</fullName>
    </submittedName>
</protein>
<organism evidence="1 2">
    <name type="scientific">Candidatus Neomicrothrix parvicella RN1</name>
    <dbReference type="NCBI Taxonomy" id="1229780"/>
    <lineage>
        <taxon>Bacteria</taxon>
        <taxon>Bacillati</taxon>
        <taxon>Actinomycetota</taxon>
        <taxon>Acidimicrobiia</taxon>
        <taxon>Acidimicrobiales</taxon>
        <taxon>Microthrixaceae</taxon>
        <taxon>Candidatus Neomicrothrix</taxon>
    </lineage>
</organism>
<proteinExistence type="predicted"/>
<dbReference type="EMBL" id="CANL01000058">
    <property type="protein sequence ID" value="CCM65222.1"/>
    <property type="molecule type" value="Genomic_DNA"/>
</dbReference>
<comment type="caution">
    <text evidence="1">The sequence shown here is derived from an EMBL/GenBank/DDBJ whole genome shotgun (WGS) entry which is preliminary data.</text>
</comment>
<sequence length="165" mass="17718">MLDVFLDKLSEWVFVPDSVESRPVDLALQYEDLVSERKDLSVPRVAGRKDPADSGENEACERGKQVHKTSTIPISAWAGNPLDHRADDFSAPSVVACVEQRLVGVLAEAGAAGRPCWGLVVRRRAGHQRHLLAVLSIAALGIRSGGNSLGRVQQAMPEVAFGPTA</sequence>
<dbReference type="HOGENOM" id="CLU_1607846_0_0_11"/>